<keyword evidence="4" id="KW-0238">DNA-binding</keyword>
<evidence type="ECO:0000256" key="2">
    <source>
        <dbReference type="ARBA" id="ARBA00022898"/>
    </source>
</evidence>
<accession>A0ABW5E0N1</accession>
<reference evidence="8" key="1">
    <citation type="journal article" date="2019" name="Int. J. Syst. Evol. Microbiol.">
        <title>The Global Catalogue of Microorganisms (GCM) 10K type strain sequencing project: providing services to taxonomists for standard genome sequencing and annotation.</title>
        <authorList>
            <consortium name="The Broad Institute Genomics Platform"/>
            <consortium name="The Broad Institute Genome Sequencing Center for Infectious Disease"/>
            <person name="Wu L."/>
            <person name="Ma J."/>
        </authorList>
    </citation>
    <scope>NUCLEOTIDE SEQUENCE [LARGE SCALE GENOMIC DNA]</scope>
    <source>
        <strain evidence="8">CGMCC 1.19062</strain>
    </source>
</reference>
<keyword evidence="7" id="KW-0032">Aminotransferase</keyword>
<dbReference type="Pfam" id="PF00155">
    <property type="entry name" value="Aminotran_1_2"/>
    <property type="match status" value="1"/>
</dbReference>
<dbReference type="GO" id="GO:0008483">
    <property type="term" value="F:transaminase activity"/>
    <property type="evidence" value="ECO:0007669"/>
    <property type="project" value="UniProtKB-KW"/>
</dbReference>
<dbReference type="InterPro" id="IPR015422">
    <property type="entry name" value="PyrdxlP-dep_Trfase_small"/>
</dbReference>
<dbReference type="InterPro" id="IPR036388">
    <property type="entry name" value="WH-like_DNA-bd_sf"/>
</dbReference>
<sequence length="452" mass="48519">MSDWSPHIAPGVRPKYLGLVEALKADIQTGRLQTGDRLPSQRAIADHLEIDLTTVTRAFTEAQRQGLIEAHVGRGSFIRAGEDRTEAPAALDLSMNSPPVVADLSSRIAEGIASLLQGGQTSLQYQDTAGSPAARKAATRWLAPRLGTLEPEHILVTSGSQAALYAVCALLMQSGDGLCVPAFTYPGIQAVAQQLDLTLLPVAMDDEGILPDALERLCATQRPQALYLVPTIDNPTTATLSEARRVEIAAICRRHGLWIIEDDPYGPLLEQPPAAIARLAPDITWHLSTLSKCVSPALRIAYCVCPNALDAERLASVLRATQLMAPPLFSALAARWIKDGSLGRFASAIRAENIARQALAREVLEDADITANPAASHLWLRLPNGRRAADFADQARRFRLAVVPGDLFATGAPTVQALRISLGVAADRTALKTALTLLDELLMRAPAHRTLV</sequence>
<dbReference type="Gene3D" id="3.90.1150.10">
    <property type="entry name" value="Aspartate Aminotransferase, domain 1"/>
    <property type="match status" value="1"/>
</dbReference>
<dbReference type="InterPro" id="IPR015421">
    <property type="entry name" value="PyrdxlP-dep_Trfase_major"/>
</dbReference>
<keyword evidence="5" id="KW-0804">Transcription</keyword>
<dbReference type="InterPro" id="IPR004839">
    <property type="entry name" value="Aminotransferase_I/II_large"/>
</dbReference>
<comment type="similarity">
    <text evidence="1">In the C-terminal section; belongs to the class-I pyridoxal-phosphate-dependent aminotransferase family.</text>
</comment>
<keyword evidence="8" id="KW-1185">Reference proteome</keyword>
<keyword evidence="3" id="KW-0805">Transcription regulation</keyword>
<evidence type="ECO:0000259" key="6">
    <source>
        <dbReference type="PROSITE" id="PS50949"/>
    </source>
</evidence>
<dbReference type="EMBL" id="JBHUIP010000022">
    <property type="protein sequence ID" value="MFD2265619.1"/>
    <property type="molecule type" value="Genomic_DNA"/>
</dbReference>
<keyword evidence="7" id="KW-0808">Transferase</keyword>
<dbReference type="SMART" id="SM00345">
    <property type="entry name" value="HTH_GNTR"/>
    <property type="match status" value="1"/>
</dbReference>
<evidence type="ECO:0000256" key="5">
    <source>
        <dbReference type="ARBA" id="ARBA00023163"/>
    </source>
</evidence>
<dbReference type="InterPro" id="IPR036390">
    <property type="entry name" value="WH_DNA-bd_sf"/>
</dbReference>
<dbReference type="InterPro" id="IPR015424">
    <property type="entry name" value="PyrdxlP-dep_Trfase"/>
</dbReference>
<dbReference type="RefSeq" id="WP_379879167.1">
    <property type="nucleotide sequence ID" value="NZ_JBHUIP010000022.1"/>
</dbReference>
<dbReference type="InterPro" id="IPR000524">
    <property type="entry name" value="Tscrpt_reg_HTH_GntR"/>
</dbReference>
<dbReference type="CDD" id="cd00609">
    <property type="entry name" value="AAT_like"/>
    <property type="match status" value="1"/>
</dbReference>
<dbReference type="PROSITE" id="PS50949">
    <property type="entry name" value="HTH_GNTR"/>
    <property type="match status" value="1"/>
</dbReference>
<evidence type="ECO:0000313" key="7">
    <source>
        <dbReference type="EMBL" id="MFD2265619.1"/>
    </source>
</evidence>
<keyword evidence="2" id="KW-0663">Pyridoxal phosphate</keyword>
<evidence type="ECO:0000256" key="3">
    <source>
        <dbReference type="ARBA" id="ARBA00023015"/>
    </source>
</evidence>
<dbReference type="InterPro" id="IPR051446">
    <property type="entry name" value="HTH_trans_reg/aminotransferase"/>
</dbReference>
<dbReference type="PANTHER" id="PTHR46577">
    <property type="entry name" value="HTH-TYPE TRANSCRIPTIONAL REGULATORY PROTEIN GABR"/>
    <property type="match status" value="1"/>
</dbReference>
<dbReference type="CDD" id="cd07377">
    <property type="entry name" value="WHTH_GntR"/>
    <property type="match status" value="1"/>
</dbReference>
<protein>
    <submittedName>
        <fullName evidence="7">PLP-dependent aminotransferase family protein</fullName>
    </submittedName>
</protein>
<comment type="caution">
    <text evidence="7">The sequence shown here is derived from an EMBL/GenBank/DDBJ whole genome shotgun (WGS) entry which is preliminary data.</text>
</comment>
<dbReference type="Gene3D" id="3.40.640.10">
    <property type="entry name" value="Type I PLP-dependent aspartate aminotransferase-like (Major domain)"/>
    <property type="match status" value="1"/>
</dbReference>
<organism evidence="7 8">
    <name type="scientific">Lacibacterium aquatile</name>
    <dbReference type="NCBI Taxonomy" id="1168082"/>
    <lineage>
        <taxon>Bacteria</taxon>
        <taxon>Pseudomonadati</taxon>
        <taxon>Pseudomonadota</taxon>
        <taxon>Alphaproteobacteria</taxon>
        <taxon>Rhodospirillales</taxon>
        <taxon>Rhodospirillaceae</taxon>
    </lineage>
</organism>
<evidence type="ECO:0000313" key="8">
    <source>
        <dbReference type="Proteomes" id="UP001597295"/>
    </source>
</evidence>
<gene>
    <name evidence="7" type="ORF">ACFSM5_22155</name>
</gene>
<dbReference type="Proteomes" id="UP001597295">
    <property type="component" value="Unassembled WGS sequence"/>
</dbReference>
<name>A0ABW5E0N1_9PROT</name>
<dbReference type="Pfam" id="PF00392">
    <property type="entry name" value="GntR"/>
    <property type="match status" value="1"/>
</dbReference>
<dbReference type="SUPFAM" id="SSF46785">
    <property type="entry name" value="Winged helix' DNA-binding domain"/>
    <property type="match status" value="1"/>
</dbReference>
<proteinExistence type="inferred from homology"/>
<dbReference type="SUPFAM" id="SSF53383">
    <property type="entry name" value="PLP-dependent transferases"/>
    <property type="match status" value="1"/>
</dbReference>
<evidence type="ECO:0000256" key="4">
    <source>
        <dbReference type="ARBA" id="ARBA00023125"/>
    </source>
</evidence>
<dbReference type="PANTHER" id="PTHR46577:SF1">
    <property type="entry name" value="HTH-TYPE TRANSCRIPTIONAL REGULATORY PROTEIN GABR"/>
    <property type="match status" value="1"/>
</dbReference>
<feature type="domain" description="HTH gntR-type" evidence="6">
    <location>
        <begin position="13"/>
        <end position="81"/>
    </location>
</feature>
<evidence type="ECO:0000256" key="1">
    <source>
        <dbReference type="ARBA" id="ARBA00005384"/>
    </source>
</evidence>
<dbReference type="Gene3D" id="1.10.10.10">
    <property type="entry name" value="Winged helix-like DNA-binding domain superfamily/Winged helix DNA-binding domain"/>
    <property type="match status" value="1"/>
</dbReference>